<protein>
    <submittedName>
        <fullName evidence="7">O-antigen/teichoic acid export membrane protein</fullName>
    </submittedName>
</protein>
<feature type="transmembrane region" description="Helical" evidence="6">
    <location>
        <begin position="96"/>
        <end position="119"/>
    </location>
</feature>
<dbReference type="EMBL" id="JACHWX010000002">
    <property type="protein sequence ID" value="MBB3054371.1"/>
    <property type="molecule type" value="Genomic_DNA"/>
</dbReference>
<evidence type="ECO:0000256" key="4">
    <source>
        <dbReference type="ARBA" id="ARBA00022989"/>
    </source>
</evidence>
<dbReference type="GO" id="GO:0005886">
    <property type="term" value="C:plasma membrane"/>
    <property type="evidence" value="ECO:0007669"/>
    <property type="project" value="UniProtKB-SubCell"/>
</dbReference>
<evidence type="ECO:0000313" key="7">
    <source>
        <dbReference type="EMBL" id="MBB3054371.1"/>
    </source>
</evidence>
<feature type="transmembrane region" description="Helical" evidence="6">
    <location>
        <begin position="353"/>
        <end position="370"/>
    </location>
</feature>
<dbReference type="Pfam" id="PF13440">
    <property type="entry name" value="Polysacc_synt_3"/>
    <property type="match status" value="1"/>
</dbReference>
<organism evidence="7 8">
    <name type="scientific">Mucilaginibacter gotjawali</name>
    <dbReference type="NCBI Taxonomy" id="1550579"/>
    <lineage>
        <taxon>Bacteria</taxon>
        <taxon>Pseudomonadati</taxon>
        <taxon>Bacteroidota</taxon>
        <taxon>Sphingobacteriia</taxon>
        <taxon>Sphingobacteriales</taxon>
        <taxon>Sphingobacteriaceae</taxon>
        <taxon>Mucilaginibacter</taxon>
    </lineage>
</organism>
<dbReference type="OrthoDB" id="512217at2"/>
<evidence type="ECO:0000256" key="3">
    <source>
        <dbReference type="ARBA" id="ARBA00022692"/>
    </source>
</evidence>
<evidence type="ECO:0000256" key="1">
    <source>
        <dbReference type="ARBA" id="ARBA00004651"/>
    </source>
</evidence>
<comment type="subcellular location">
    <subcellularLocation>
        <location evidence="1">Cell membrane</location>
        <topology evidence="1">Multi-pass membrane protein</topology>
    </subcellularLocation>
</comment>
<reference evidence="7" key="1">
    <citation type="submission" date="2020-08" db="EMBL/GenBank/DDBJ databases">
        <title>Genomic Encyclopedia of Type Strains, Phase III (KMG-III): the genomes of soil and plant-associated and newly described type strains.</title>
        <authorList>
            <person name="Whitman W."/>
        </authorList>
    </citation>
    <scope>NUCLEOTIDE SEQUENCE [LARGE SCALE GENOMIC DNA]</scope>
    <source>
        <strain evidence="7">CECT 8628</strain>
    </source>
</reference>
<keyword evidence="8" id="KW-1185">Reference proteome</keyword>
<comment type="caution">
    <text evidence="7">The sequence shown here is derived from an EMBL/GenBank/DDBJ whole genome shotgun (WGS) entry which is preliminary data.</text>
</comment>
<feature type="transmembrane region" description="Helical" evidence="6">
    <location>
        <begin position="193"/>
        <end position="217"/>
    </location>
</feature>
<dbReference type="InterPro" id="IPR050833">
    <property type="entry name" value="Poly_Biosynth_Transport"/>
</dbReference>
<keyword evidence="3 6" id="KW-0812">Transmembrane</keyword>
<keyword evidence="5 6" id="KW-0472">Membrane</keyword>
<proteinExistence type="predicted"/>
<keyword evidence="4 6" id="KW-1133">Transmembrane helix</keyword>
<feature type="transmembrane region" description="Helical" evidence="6">
    <location>
        <begin position="168"/>
        <end position="187"/>
    </location>
</feature>
<feature type="transmembrane region" description="Helical" evidence="6">
    <location>
        <begin position="382"/>
        <end position="400"/>
    </location>
</feature>
<feature type="transmembrane region" description="Helical" evidence="6">
    <location>
        <begin position="280"/>
        <end position="300"/>
    </location>
</feature>
<name>A0A839S8B1_9SPHI</name>
<keyword evidence="2" id="KW-1003">Cell membrane</keyword>
<evidence type="ECO:0000313" key="8">
    <source>
        <dbReference type="Proteomes" id="UP000539265"/>
    </source>
</evidence>
<sequence length="520" mass="57662">MAEKENIVGEGRKKATIWNLFFLNIGFIITLINGVLIIPLYLHYMDGAVYGAWLATGNVLTWITIVDPGVAGVLLQRVSYALGEKNEKELGLAISSGILIAIVLFILSIIVGYGLSYFIGSIANIDMHYRSDIVKAFRIALWGTSFSLLADTFRNIILAWHKTKLHGILLYSCIVAANIVTVVLLVLKFGVYALAYSSLFLGLSILLFAITCTCILLKRNKIKLAFQFTYFKSFSKVFVFTFSSNLFETLAANIDLIIVSRYIGSKAVAVLDLSRRPLRIVSGLANNITISMLPSLPHLFGANEKEKIRIVIMRIWTILLWVAGFIICGFILFSANLTENWVGKQFWIGNSNNIILCTSFLLLSIGYNLSNITLSMGHIKSNSLISMARSIAYVVLLLVLSKVLGMTGVLLAFLIPTLILIAYYPKKVFRKANLSAQNLKELIHESLLTGIIVAGCILISYSFKYHLSWFGLIGFSALYSVVFLVLLFSLSKRFRGELNIAVGVFTVKAKAIVQLLLPSF</sequence>
<dbReference type="CDD" id="cd12082">
    <property type="entry name" value="MATE_like"/>
    <property type="match status" value="1"/>
</dbReference>
<evidence type="ECO:0000256" key="2">
    <source>
        <dbReference type="ARBA" id="ARBA00022475"/>
    </source>
</evidence>
<feature type="transmembrane region" description="Helical" evidence="6">
    <location>
        <begin position="446"/>
        <end position="463"/>
    </location>
</feature>
<feature type="transmembrane region" description="Helical" evidence="6">
    <location>
        <begin position="312"/>
        <end position="333"/>
    </location>
</feature>
<dbReference type="PANTHER" id="PTHR30250">
    <property type="entry name" value="PST FAMILY PREDICTED COLANIC ACID TRANSPORTER"/>
    <property type="match status" value="1"/>
</dbReference>
<feature type="transmembrane region" description="Helical" evidence="6">
    <location>
        <begin position="21"/>
        <end position="44"/>
    </location>
</feature>
<dbReference type="PANTHER" id="PTHR30250:SF26">
    <property type="entry name" value="PSMA PROTEIN"/>
    <property type="match status" value="1"/>
</dbReference>
<evidence type="ECO:0000256" key="5">
    <source>
        <dbReference type="ARBA" id="ARBA00023136"/>
    </source>
</evidence>
<dbReference type="RefSeq" id="WP_096357058.1">
    <property type="nucleotide sequence ID" value="NZ_AP017313.1"/>
</dbReference>
<dbReference type="Proteomes" id="UP000539265">
    <property type="component" value="Unassembled WGS sequence"/>
</dbReference>
<feature type="transmembrane region" description="Helical" evidence="6">
    <location>
        <begin position="139"/>
        <end position="161"/>
    </location>
</feature>
<accession>A0A839S8B1</accession>
<feature type="transmembrane region" description="Helical" evidence="6">
    <location>
        <begin position="406"/>
        <end position="425"/>
    </location>
</feature>
<feature type="transmembrane region" description="Helical" evidence="6">
    <location>
        <begin position="237"/>
        <end position="260"/>
    </location>
</feature>
<feature type="transmembrane region" description="Helical" evidence="6">
    <location>
        <begin position="469"/>
        <end position="490"/>
    </location>
</feature>
<feature type="transmembrane region" description="Helical" evidence="6">
    <location>
        <begin position="50"/>
        <end position="75"/>
    </location>
</feature>
<evidence type="ECO:0000256" key="6">
    <source>
        <dbReference type="SAM" id="Phobius"/>
    </source>
</evidence>
<dbReference type="AlphaFoldDB" id="A0A839S8B1"/>
<gene>
    <name evidence="7" type="ORF">FHS11_000781</name>
</gene>